<dbReference type="InterPro" id="IPR015217">
    <property type="entry name" value="Invasin_dom_3"/>
</dbReference>
<dbReference type="InterPro" id="IPR013783">
    <property type="entry name" value="Ig-like_fold"/>
</dbReference>
<evidence type="ECO:0000313" key="4">
    <source>
        <dbReference type="Proteomes" id="UP001611383"/>
    </source>
</evidence>
<sequence>MMGQVVITPHVMRAARGLLGLLALPNLLLSGAAHAAHPPQLEASPRQLLSGRDTRSTLTVSGLPADARLACSTGRILSTRRSAPDTLEATFVPPHAETLAPILCAAVSPSSGAHATVVLEVQRRQVLPLTGLPPLGRVEVRIGDTLYGPVRANADGQAEVAVLLGPTQPQATVTTTEPGQAPQQKSLPLPVSSRPVVLLISGESAVEADGVHGVRVWVFGIDGHGEPLETPPSLSRSGGTFEPQRVAPGVHVGTFVPHPRASPGEAVLTGQSGGGEPSSVRMELRAGVKPVLTVEAVSRELLADGSSGTDVTVSVRDERGRALPGLPVRLQATRGEVAPLQDRGDGTYLARYRAPVGGGEVRLEALLDGAPPASLALTLRPPPRLTLETSTHELPADGVTRLSLQLTARDVKGAFVPDGTEVSLTSTLGTVPASVRMREGHATVELVAGRKAGEALVEARWGEELARASVRLVPGAPARLRVRPEEREVRCDGQDSAQVHLLVEDANGNPLDGVPISLSAAGTQAEHGHFERVAALGSGEFVTRYHAPSRCEGGVATLLAAAGEARGDARLTLSSRTPRGFTVRLGAQSNLGRLVQPALELEGDVRPYALGERLAASASLQVAFGRFSLRGESTAHESFELAGEALTTTASAGARWLIPLSGSLSAYVGAGLDAHLIHISWRLSLDQGGAQRLLTPVFGGHARLGLTWTYGPGEFVLQGRYGLARLPEGNTFQGPIGGLSASLGYRFPL</sequence>
<dbReference type="InterPro" id="IPR008964">
    <property type="entry name" value="Invasin/intimin_cell_adhesion"/>
</dbReference>
<dbReference type="Pfam" id="PF09134">
    <property type="entry name" value="Invasin_D3"/>
    <property type="match status" value="1"/>
</dbReference>
<dbReference type="EMBL" id="CP043494">
    <property type="protein sequence ID" value="WNG43073.1"/>
    <property type="molecule type" value="Genomic_DNA"/>
</dbReference>
<reference evidence="3 4" key="1">
    <citation type="submission" date="2019-08" db="EMBL/GenBank/DDBJ databases">
        <title>Archangium and Cystobacter genomes.</title>
        <authorList>
            <person name="Chen I.-C.K."/>
            <person name="Wielgoss S."/>
        </authorList>
    </citation>
    <scope>NUCLEOTIDE SEQUENCE [LARGE SCALE GENOMIC DNA]</scope>
    <source>
        <strain evidence="3 4">Cbm 6</strain>
    </source>
</reference>
<dbReference type="RefSeq" id="WP_395813493.1">
    <property type="nucleotide sequence ID" value="NZ_CP043494.1"/>
</dbReference>
<feature type="chain" id="PRO_5045623669" description="Invasin domain-containing protein" evidence="1">
    <location>
        <begin position="36"/>
        <end position="749"/>
    </location>
</feature>
<evidence type="ECO:0000313" key="3">
    <source>
        <dbReference type="EMBL" id="WNG43073.1"/>
    </source>
</evidence>
<dbReference type="Proteomes" id="UP001611383">
    <property type="component" value="Chromosome"/>
</dbReference>
<proteinExistence type="predicted"/>
<organism evidence="3 4">
    <name type="scientific">Archangium minus</name>
    <dbReference type="NCBI Taxonomy" id="83450"/>
    <lineage>
        <taxon>Bacteria</taxon>
        <taxon>Pseudomonadati</taxon>
        <taxon>Myxococcota</taxon>
        <taxon>Myxococcia</taxon>
        <taxon>Myxococcales</taxon>
        <taxon>Cystobacterineae</taxon>
        <taxon>Archangiaceae</taxon>
        <taxon>Archangium</taxon>
    </lineage>
</organism>
<dbReference type="SUPFAM" id="SSF49373">
    <property type="entry name" value="Invasin/intimin cell-adhesion fragments"/>
    <property type="match status" value="2"/>
</dbReference>
<keyword evidence="4" id="KW-1185">Reference proteome</keyword>
<dbReference type="Gene3D" id="2.60.40.10">
    <property type="entry name" value="Immunoglobulins"/>
    <property type="match status" value="3"/>
</dbReference>
<evidence type="ECO:0000256" key="1">
    <source>
        <dbReference type="SAM" id="SignalP"/>
    </source>
</evidence>
<name>A0ABY9WH83_9BACT</name>
<evidence type="ECO:0000259" key="2">
    <source>
        <dbReference type="Pfam" id="PF09134"/>
    </source>
</evidence>
<keyword evidence="1" id="KW-0732">Signal</keyword>
<protein>
    <recommendedName>
        <fullName evidence="2">Invasin domain-containing protein</fullName>
    </recommendedName>
</protein>
<feature type="domain" description="Invasin" evidence="2">
    <location>
        <begin position="293"/>
        <end position="370"/>
    </location>
</feature>
<accession>A0ABY9WH83</accession>
<gene>
    <name evidence="3" type="ORF">F0U60_02415</name>
</gene>
<feature type="signal peptide" evidence="1">
    <location>
        <begin position="1"/>
        <end position="35"/>
    </location>
</feature>